<dbReference type="GO" id="GO:0005634">
    <property type="term" value="C:nucleus"/>
    <property type="evidence" value="ECO:0007669"/>
    <property type="project" value="UniProtKB-SubCell"/>
</dbReference>
<dbReference type="GO" id="GO:0000981">
    <property type="term" value="F:DNA-binding transcription factor activity, RNA polymerase II-specific"/>
    <property type="evidence" value="ECO:0007669"/>
    <property type="project" value="TreeGrafter"/>
</dbReference>
<dbReference type="SUPFAM" id="SSF46785">
    <property type="entry name" value="Winged helix' DNA-binding domain"/>
    <property type="match status" value="1"/>
</dbReference>
<dbReference type="Proteomes" id="UP000504632">
    <property type="component" value="Chromosome 7"/>
</dbReference>
<comment type="similarity">
    <text evidence="2">Belongs to the ETS family.</text>
</comment>
<keyword evidence="4" id="KW-0597">Phosphoprotein</keyword>
<feature type="region of interest" description="Disordered" evidence="10">
    <location>
        <begin position="286"/>
        <end position="313"/>
    </location>
</feature>
<dbReference type="InterPro" id="IPR036390">
    <property type="entry name" value="WH_DNA-bd_sf"/>
</dbReference>
<evidence type="ECO:0000256" key="10">
    <source>
        <dbReference type="SAM" id="MobiDB-lite"/>
    </source>
</evidence>
<sequence>MAASAQQTELVFEVTSNKEDSEQQLADPSTFPAVIVEQMPHTHLLNYSGLACEEPMTDGHLGAVLEQETVEDISLTVAAYPSGDEDNMETVEAAEALLNANSPGLMSLDEKQLTHMLVPSLGEVITTPVSQVSLLADGIVGQQQRFQIQRGITSEMVAQQPKTKRGRKPKRPRSESPMPDITIKKSKDSKGNTLYLWEFLMALLQDKNACPRYIKWTNREKGIFKLVDSKAVSQLWGKHKNKPDMNYETMGRALRYYYQRGILNKVEGQRLVYQFAELPKNLMYVGGDDDEGDGNDNGPQFDDDGDNPSGNQTINERVSFEVPVVASPSKILAPTKQAVQGSRGQPSRRVVNGGQRSGAAQTDVKSGTTRVGRPLGLIQQQHLPIVSAEMLRTLQNVQSIQPGRHGSVFRTAQLLESLRDKQASIPISQEARFDVLGDQTEGQATQIVTLQLVPVTPTGQGIDASGNVITSPQFIMQTIPASEQVTLVMENVTVNEQSPDLQQTEIICEEETAVTSIPVSGSATAPLVTLVGGGQQLVTQPPGTVIHSVVTATESKQTSEAGSGNTEDKEASGTTQANDKSKTYQEDEQAVNVDLEAHTEMKMEPLSVMIINDSWVGYSSNKETAES</sequence>
<keyword evidence="5" id="KW-0805">Transcription regulation</keyword>
<feature type="region of interest" description="Disordered" evidence="10">
    <location>
        <begin position="335"/>
        <end position="370"/>
    </location>
</feature>
<keyword evidence="8" id="KW-0804">Transcription</keyword>
<feature type="region of interest" description="Disordered" evidence="10">
    <location>
        <begin position="153"/>
        <end position="186"/>
    </location>
</feature>
<evidence type="ECO:0000313" key="12">
    <source>
        <dbReference type="Proteomes" id="UP000504632"/>
    </source>
</evidence>
<name>A0A6J2VWD0_CHACN</name>
<dbReference type="InterPro" id="IPR022084">
    <property type="entry name" value="TF_Elf_N"/>
</dbReference>
<dbReference type="PANTHER" id="PTHR11849">
    <property type="entry name" value="ETS"/>
    <property type="match status" value="1"/>
</dbReference>
<dbReference type="RefSeq" id="XP_030636362.1">
    <property type="nucleotide sequence ID" value="XM_030780502.1"/>
</dbReference>
<dbReference type="FunFam" id="1.10.10.10:FF:000411">
    <property type="entry name" value="Ecdysone-induced protein 74EF isoform A"/>
    <property type="match status" value="1"/>
</dbReference>
<keyword evidence="6" id="KW-0238">DNA-binding</keyword>
<feature type="compositionally biased region" description="Basic residues" evidence="10">
    <location>
        <begin position="162"/>
        <end position="171"/>
    </location>
</feature>
<protein>
    <submittedName>
        <fullName evidence="13">ETS-related transcription factor Elf-1-like isoform X1</fullName>
    </submittedName>
</protein>
<dbReference type="GO" id="GO:0045893">
    <property type="term" value="P:positive regulation of DNA-templated transcription"/>
    <property type="evidence" value="ECO:0007669"/>
    <property type="project" value="UniProtKB-ARBA"/>
</dbReference>
<dbReference type="InterPro" id="IPR036388">
    <property type="entry name" value="WH-like_DNA-bd_sf"/>
</dbReference>
<keyword evidence="9" id="KW-0539">Nucleus</keyword>
<dbReference type="PRINTS" id="PR00454">
    <property type="entry name" value="ETSDOMAIN"/>
</dbReference>
<evidence type="ECO:0000256" key="8">
    <source>
        <dbReference type="ARBA" id="ARBA00023163"/>
    </source>
</evidence>
<dbReference type="GO" id="GO:0043565">
    <property type="term" value="F:sequence-specific DNA binding"/>
    <property type="evidence" value="ECO:0007669"/>
    <property type="project" value="InterPro"/>
</dbReference>
<dbReference type="InterPro" id="IPR046328">
    <property type="entry name" value="ETS_fam"/>
</dbReference>
<feature type="region of interest" description="Disordered" evidence="10">
    <location>
        <begin position="553"/>
        <end position="593"/>
    </location>
</feature>
<keyword evidence="7" id="KW-0010">Activator</keyword>
<feature type="compositionally biased region" description="Polar residues" evidence="10">
    <location>
        <begin position="358"/>
        <end position="369"/>
    </location>
</feature>
<evidence type="ECO:0000256" key="7">
    <source>
        <dbReference type="ARBA" id="ARBA00023159"/>
    </source>
</evidence>
<organism evidence="12 13">
    <name type="scientific">Chanos chanos</name>
    <name type="common">Milkfish</name>
    <name type="synonym">Mugil chanos</name>
    <dbReference type="NCBI Taxonomy" id="29144"/>
    <lineage>
        <taxon>Eukaryota</taxon>
        <taxon>Metazoa</taxon>
        <taxon>Chordata</taxon>
        <taxon>Craniata</taxon>
        <taxon>Vertebrata</taxon>
        <taxon>Euteleostomi</taxon>
        <taxon>Actinopterygii</taxon>
        <taxon>Neopterygii</taxon>
        <taxon>Teleostei</taxon>
        <taxon>Ostariophysi</taxon>
        <taxon>Gonorynchiformes</taxon>
        <taxon>Chanidae</taxon>
        <taxon>Chanos</taxon>
    </lineage>
</organism>
<dbReference type="InParanoid" id="A0A6J2VWD0"/>
<evidence type="ECO:0000256" key="4">
    <source>
        <dbReference type="ARBA" id="ARBA00022553"/>
    </source>
</evidence>
<dbReference type="PANTHER" id="PTHR11849:SF156">
    <property type="entry name" value="ETS-RELATED TRANSCRIPTION FACTOR ELF-1"/>
    <property type="match status" value="1"/>
</dbReference>
<dbReference type="Pfam" id="PF12310">
    <property type="entry name" value="Elf-1_N"/>
    <property type="match status" value="1"/>
</dbReference>
<keyword evidence="3" id="KW-0217">Developmental protein</keyword>
<comment type="subcellular location">
    <subcellularLocation>
        <location evidence="1">Nucleus</location>
    </subcellularLocation>
</comment>
<proteinExistence type="inferred from homology"/>
<evidence type="ECO:0000259" key="11">
    <source>
        <dbReference type="PROSITE" id="PS00346"/>
    </source>
</evidence>
<feature type="compositionally biased region" description="Polar residues" evidence="10">
    <location>
        <begin position="553"/>
        <end position="565"/>
    </location>
</feature>
<reference evidence="13" key="1">
    <citation type="submission" date="2025-08" db="UniProtKB">
        <authorList>
            <consortium name="RefSeq"/>
        </authorList>
    </citation>
    <scope>IDENTIFICATION</scope>
</reference>
<evidence type="ECO:0000256" key="3">
    <source>
        <dbReference type="ARBA" id="ARBA00022473"/>
    </source>
</evidence>
<dbReference type="InterPro" id="IPR000418">
    <property type="entry name" value="Ets_dom"/>
</dbReference>
<evidence type="ECO:0000313" key="13">
    <source>
        <dbReference type="RefSeq" id="XP_030636362.1"/>
    </source>
</evidence>
<dbReference type="SMART" id="SM00413">
    <property type="entry name" value="ETS"/>
    <property type="match status" value="1"/>
</dbReference>
<accession>A0A6J2VWD0</accession>
<dbReference type="AlphaFoldDB" id="A0A6J2VWD0"/>
<dbReference type="Pfam" id="PF00178">
    <property type="entry name" value="Ets"/>
    <property type="match status" value="1"/>
</dbReference>
<evidence type="ECO:0000256" key="5">
    <source>
        <dbReference type="ARBA" id="ARBA00023015"/>
    </source>
</evidence>
<dbReference type="GeneID" id="115817233"/>
<keyword evidence="12" id="KW-1185">Reference proteome</keyword>
<evidence type="ECO:0000256" key="1">
    <source>
        <dbReference type="ARBA" id="ARBA00004123"/>
    </source>
</evidence>
<evidence type="ECO:0000256" key="2">
    <source>
        <dbReference type="ARBA" id="ARBA00005562"/>
    </source>
</evidence>
<dbReference type="OrthoDB" id="8196042at2759"/>
<dbReference type="PROSITE" id="PS00346">
    <property type="entry name" value="ETS_DOMAIN_2"/>
    <property type="match status" value="1"/>
</dbReference>
<feature type="domain" description="ETS" evidence="11">
    <location>
        <begin position="242"/>
        <end position="257"/>
    </location>
</feature>
<dbReference type="GO" id="GO:0040034">
    <property type="term" value="P:regulation of development, heterochronic"/>
    <property type="evidence" value="ECO:0007669"/>
    <property type="project" value="UniProtKB-ARBA"/>
</dbReference>
<evidence type="ECO:0000256" key="6">
    <source>
        <dbReference type="ARBA" id="ARBA00023125"/>
    </source>
</evidence>
<dbReference type="GO" id="GO:0030154">
    <property type="term" value="P:cell differentiation"/>
    <property type="evidence" value="ECO:0007669"/>
    <property type="project" value="TreeGrafter"/>
</dbReference>
<evidence type="ECO:0000256" key="9">
    <source>
        <dbReference type="ARBA" id="ARBA00023242"/>
    </source>
</evidence>
<dbReference type="Gene3D" id="1.10.10.10">
    <property type="entry name" value="Winged helix-like DNA-binding domain superfamily/Winged helix DNA-binding domain"/>
    <property type="match status" value="1"/>
</dbReference>
<gene>
    <name evidence="13" type="primary">LOC115817233</name>
</gene>